<dbReference type="EMBL" id="GG657906">
    <property type="protein sequence ID" value="EEF78723.1"/>
    <property type="molecule type" value="Genomic_DNA"/>
</dbReference>
<protein>
    <submittedName>
        <fullName evidence="1">Uncharacterized protein</fullName>
    </submittedName>
</protein>
<evidence type="ECO:0000313" key="1">
    <source>
        <dbReference type="EMBL" id="EEF78723.1"/>
    </source>
</evidence>
<reference evidence="1 2" key="1">
    <citation type="journal article" date="2011" name="J. Bacteriol.">
        <title>Draft genome sequence of the chemolithoheterotrophic, halophilic methylotroph Methylophaga thiooxydans DMS010.</title>
        <authorList>
            <person name="Boden R."/>
            <person name="Ferriera S."/>
            <person name="Johnson J."/>
            <person name="Kelly D.P."/>
            <person name="Murrell J.C."/>
            <person name="Schafer H."/>
        </authorList>
    </citation>
    <scope>NUCLEOTIDE SEQUENCE [LARGE SCALE GENOMIC DNA]</scope>
    <source>
        <strain evidence="1 2">DMS010</strain>
    </source>
</reference>
<gene>
    <name evidence="1" type="ORF">MDMS009_2896</name>
</gene>
<name>C0N9N8_9GAMM</name>
<accession>C0N9N8</accession>
<evidence type="ECO:0000313" key="2">
    <source>
        <dbReference type="Proteomes" id="UP000004679"/>
    </source>
</evidence>
<organism evidence="1 2">
    <name type="scientific">Methylophaga thiooxydans DMS010</name>
    <dbReference type="NCBI Taxonomy" id="637616"/>
    <lineage>
        <taxon>Bacteria</taxon>
        <taxon>Pseudomonadati</taxon>
        <taxon>Pseudomonadota</taxon>
        <taxon>Gammaproteobacteria</taxon>
        <taxon>Thiotrichales</taxon>
        <taxon>Piscirickettsiaceae</taxon>
        <taxon>Methylophaga</taxon>
    </lineage>
</organism>
<proteinExistence type="predicted"/>
<dbReference type="HOGENOM" id="CLU_3330084_0_0_6"/>
<dbReference type="AlphaFoldDB" id="C0N9N8"/>
<sequence length="38" mass="4136">MALSPCRDGNTAMAIFRPIKRKMAVSDETAINQKSGIL</sequence>
<dbReference type="Proteomes" id="UP000004679">
    <property type="component" value="Unassembled WGS sequence"/>
</dbReference>
<keyword evidence="2" id="KW-1185">Reference proteome</keyword>